<dbReference type="AlphaFoldDB" id="A0A9W8UFN2"/>
<evidence type="ECO:0000313" key="2">
    <source>
        <dbReference type="EMBL" id="KAJ4024520.1"/>
    </source>
</evidence>
<feature type="region of interest" description="Disordered" evidence="1">
    <location>
        <begin position="585"/>
        <end position="719"/>
    </location>
</feature>
<protein>
    <submittedName>
        <fullName evidence="2">Uncharacterized protein</fullName>
    </submittedName>
</protein>
<feature type="compositionally biased region" description="Polar residues" evidence="1">
    <location>
        <begin position="627"/>
        <end position="636"/>
    </location>
</feature>
<feature type="compositionally biased region" description="Basic and acidic residues" evidence="1">
    <location>
        <begin position="710"/>
        <end position="719"/>
    </location>
</feature>
<reference evidence="2" key="1">
    <citation type="submission" date="2022-10" db="EMBL/GenBank/DDBJ databases">
        <title>Fusarium specimens isolated from Avocado Roots.</title>
        <authorList>
            <person name="Stajich J."/>
            <person name="Roper C."/>
            <person name="Heimlech-Rivalta G."/>
        </authorList>
    </citation>
    <scope>NUCLEOTIDE SEQUENCE</scope>
    <source>
        <strain evidence="2">CF00143</strain>
    </source>
</reference>
<feature type="region of interest" description="Disordered" evidence="1">
    <location>
        <begin position="430"/>
        <end position="489"/>
    </location>
</feature>
<evidence type="ECO:0000256" key="1">
    <source>
        <dbReference type="SAM" id="MobiDB-lite"/>
    </source>
</evidence>
<evidence type="ECO:0000313" key="3">
    <source>
        <dbReference type="Proteomes" id="UP001152130"/>
    </source>
</evidence>
<comment type="caution">
    <text evidence="2">The sequence shown here is derived from an EMBL/GenBank/DDBJ whole genome shotgun (WGS) entry which is preliminary data.</text>
</comment>
<dbReference type="EMBL" id="JAPDHF010000001">
    <property type="protein sequence ID" value="KAJ4024520.1"/>
    <property type="molecule type" value="Genomic_DNA"/>
</dbReference>
<feature type="compositionally biased region" description="Acidic residues" evidence="1">
    <location>
        <begin position="596"/>
        <end position="605"/>
    </location>
</feature>
<dbReference type="OrthoDB" id="5105828at2759"/>
<feature type="compositionally biased region" description="Polar residues" evidence="1">
    <location>
        <begin position="1"/>
        <end position="23"/>
    </location>
</feature>
<name>A0A9W8UFN2_9HYPO</name>
<organism evidence="2 3">
    <name type="scientific">Fusarium irregulare</name>
    <dbReference type="NCBI Taxonomy" id="2494466"/>
    <lineage>
        <taxon>Eukaryota</taxon>
        <taxon>Fungi</taxon>
        <taxon>Dikarya</taxon>
        <taxon>Ascomycota</taxon>
        <taxon>Pezizomycotina</taxon>
        <taxon>Sordariomycetes</taxon>
        <taxon>Hypocreomycetidae</taxon>
        <taxon>Hypocreales</taxon>
        <taxon>Nectriaceae</taxon>
        <taxon>Fusarium</taxon>
        <taxon>Fusarium incarnatum-equiseti species complex</taxon>
    </lineage>
</organism>
<sequence length="719" mass="79242">MDGHASQQPPSQTVGAGDATQSQRSEHEPGSTKRRGRPRGSKNKPRDTAPQSEGLQLRNRAVLLIPQHESHASGDAAQDDQATHESGSEHDDYASEAKSIDLHEKTFRQGMEKMARAIKDFSPVTRETLESQRPLSPSRGGGVTAILDQTNEEGFDRAWECSVEKAAIDHYPGRANTFLSVWRLSLRLFGIDPLTLVSLYQDVKFDNSASDPFEHLGETKRNPLWTIDFCKRLELIMVHPIFSEENAFRFIPIIIRWAVICRADDGQGFTDKQHRLLDDFHCGDLRPANGLGVVVERFLEHQRMRKDCGLVVSRQAKLMSRVAGLAMTTEEPSETDMTRVKTRDLSIIVKALDTLENGTMTTSCEMYHLIYSTCQDPRGYPTGMGGLVEAYKISWVKLQRRKALEGSRTDTNSTGEIPGELSVGCPQERASAMAVHDTASEGRTGRVSETSSNTARTVIHHRNRSPSMLEDGEIHEGPEPPVPRSTDNDYIHESRRCFIASRQGSEPLVASDADDLHLQESRRSLIGSNRGPVSNPRNIPRGLPMNDNKSFLNQGTVHTGPSAGATMSSFGSITRRAGVEAQVAVNPTTVKREPNQDLEQEEDSSFVDIDRVFGGANGTGGAKHQIAGSSATSSRFSEPAMRSNQARKRPSRGHREQRPTKRQSTNGAQHGQSQQSGGRDKNTAGRKNGSGRPGGFQAPPARPPNGPRAWRLEQRFKGK</sequence>
<gene>
    <name evidence="2" type="ORF">NW766_000757</name>
</gene>
<accession>A0A9W8UFN2</accession>
<feature type="compositionally biased region" description="Low complexity" evidence="1">
    <location>
        <begin position="667"/>
        <end position="677"/>
    </location>
</feature>
<keyword evidence="3" id="KW-1185">Reference proteome</keyword>
<feature type="compositionally biased region" description="Basic residues" evidence="1">
    <location>
        <begin position="32"/>
        <end position="43"/>
    </location>
</feature>
<feature type="region of interest" description="Disordered" evidence="1">
    <location>
        <begin position="1"/>
        <end position="100"/>
    </location>
</feature>
<proteinExistence type="predicted"/>
<feature type="compositionally biased region" description="Basic and acidic residues" evidence="1">
    <location>
        <begin position="81"/>
        <end position="100"/>
    </location>
</feature>
<dbReference type="Proteomes" id="UP001152130">
    <property type="component" value="Unassembled WGS sequence"/>
</dbReference>
<feature type="compositionally biased region" description="Polar residues" evidence="1">
    <location>
        <begin position="447"/>
        <end position="456"/>
    </location>
</feature>